<keyword evidence="2" id="KW-1185">Reference proteome</keyword>
<proteinExistence type="predicted"/>
<dbReference type="Proteomes" id="UP001153332">
    <property type="component" value="Unassembled WGS sequence"/>
</dbReference>
<protein>
    <submittedName>
        <fullName evidence="1">Uncharacterized protein</fullName>
    </submittedName>
</protein>
<comment type="caution">
    <text evidence="1">The sequence shown here is derived from an EMBL/GenBank/DDBJ whole genome shotgun (WGS) entry which is preliminary data.</text>
</comment>
<dbReference type="EMBL" id="JAPUUL010000464">
    <property type="protein sequence ID" value="KAJ8130592.1"/>
    <property type="molecule type" value="Genomic_DNA"/>
</dbReference>
<gene>
    <name evidence="1" type="ORF">O1611_g3037</name>
</gene>
<name>A0ACC2JTC5_9PEZI</name>
<sequence>MNSNEMKGTEPQTTDSTEETTNVTEKAMGSAEKPVPAKEITDSDDKTTDSTNKGADAFKDMADAAEGATDSVQRLFAAFPDPDSGQELDGKAILYVITVALKRFITDPPSQDPDYEFLLAHAKRSFDPCRCPATYFRQQLAHLAIQKPLQRKDKSAKGRQLKLHRWIAMGRKSEMYPFTRTDCHPPASTVKLAPLMGSPDCSNCGKKHVNMRCPGCNILDETFLVHKATYCNKKCLEAHAKAHKPLCDSRKMIYRATKLLYFIFLSLQEATYMYPIEKISVENGITYFNEYNWDRASITGRPVFHPFPKHVANSPSLRRALMFWGQAEEIGISFFSLVVHIFRPICKNVELANVIPRNVTLPLCHISGGRAISNVLYRHPVLRLTLKSDEAYVVDLTAVILGWKEILAPWFPWDVFRTDRVEIGNLVPTRGLLQSLRATFVQNELENFQLEVRATVLRSIIDELEKVVEVNSNYNSLEQILKAPIEEYTRIECDIADMVKRRIFMMIKSKYHKSAYRLWPDFSISPPYIQLAHKKADVLKKEVWLTPKEFDKLNKSGADMKKIWAERIKGKFEGNEDEEDEEEKGENLGENSAK</sequence>
<evidence type="ECO:0000313" key="1">
    <source>
        <dbReference type="EMBL" id="KAJ8130592.1"/>
    </source>
</evidence>
<reference evidence="1" key="1">
    <citation type="submission" date="2022-12" db="EMBL/GenBank/DDBJ databases">
        <title>Genome Sequence of Lasiodiplodia mahajangana.</title>
        <authorList>
            <person name="Buettner E."/>
        </authorList>
    </citation>
    <scope>NUCLEOTIDE SEQUENCE</scope>
    <source>
        <strain evidence="1">VT137</strain>
    </source>
</reference>
<organism evidence="1 2">
    <name type="scientific">Lasiodiplodia mahajangana</name>
    <dbReference type="NCBI Taxonomy" id="1108764"/>
    <lineage>
        <taxon>Eukaryota</taxon>
        <taxon>Fungi</taxon>
        <taxon>Dikarya</taxon>
        <taxon>Ascomycota</taxon>
        <taxon>Pezizomycotina</taxon>
        <taxon>Dothideomycetes</taxon>
        <taxon>Dothideomycetes incertae sedis</taxon>
        <taxon>Botryosphaeriales</taxon>
        <taxon>Botryosphaeriaceae</taxon>
        <taxon>Lasiodiplodia</taxon>
    </lineage>
</organism>
<accession>A0ACC2JTC5</accession>
<evidence type="ECO:0000313" key="2">
    <source>
        <dbReference type="Proteomes" id="UP001153332"/>
    </source>
</evidence>